<dbReference type="Proteomes" id="UP000485058">
    <property type="component" value="Unassembled WGS sequence"/>
</dbReference>
<evidence type="ECO:0000256" key="1">
    <source>
        <dbReference type="SAM" id="MobiDB-lite"/>
    </source>
</evidence>
<protein>
    <submittedName>
        <fullName evidence="2">Uncharacterized protein</fullName>
    </submittedName>
</protein>
<dbReference type="EMBL" id="BLLF01004597">
    <property type="protein sequence ID" value="GFH29923.1"/>
    <property type="molecule type" value="Genomic_DNA"/>
</dbReference>
<feature type="region of interest" description="Disordered" evidence="1">
    <location>
        <begin position="1"/>
        <end position="22"/>
    </location>
</feature>
<gene>
    <name evidence="2" type="ORF">HaLaN_28674</name>
</gene>
<feature type="compositionally biased region" description="Low complexity" evidence="1">
    <location>
        <begin position="10"/>
        <end position="20"/>
    </location>
</feature>
<proteinExistence type="predicted"/>
<sequence length="100" mass="10846">MLGAAERLSKSTGKLLSLSSQDPMAMVPQSQMVEVANRMKQDALALAERAERLARVERVSEADRKLALDIHEAAKLVSQISGDLARQEQQKLVSTGTQAS</sequence>
<dbReference type="AlphaFoldDB" id="A0A6A0AC61"/>
<reference evidence="2 3" key="1">
    <citation type="submission" date="2020-02" db="EMBL/GenBank/DDBJ databases">
        <title>Draft genome sequence of Haematococcus lacustris strain NIES-144.</title>
        <authorList>
            <person name="Morimoto D."/>
            <person name="Nakagawa S."/>
            <person name="Yoshida T."/>
            <person name="Sawayama S."/>
        </authorList>
    </citation>
    <scope>NUCLEOTIDE SEQUENCE [LARGE SCALE GENOMIC DNA]</scope>
    <source>
        <strain evidence="2 3">NIES-144</strain>
    </source>
</reference>
<accession>A0A6A0AC61</accession>
<evidence type="ECO:0000313" key="2">
    <source>
        <dbReference type="EMBL" id="GFH29923.1"/>
    </source>
</evidence>
<keyword evidence="3" id="KW-1185">Reference proteome</keyword>
<comment type="caution">
    <text evidence="2">The sequence shown here is derived from an EMBL/GenBank/DDBJ whole genome shotgun (WGS) entry which is preliminary data.</text>
</comment>
<name>A0A6A0AC61_HAELA</name>
<evidence type="ECO:0000313" key="3">
    <source>
        <dbReference type="Proteomes" id="UP000485058"/>
    </source>
</evidence>
<organism evidence="2 3">
    <name type="scientific">Haematococcus lacustris</name>
    <name type="common">Green alga</name>
    <name type="synonym">Haematococcus pluvialis</name>
    <dbReference type="NCBI Taxonomy" id="44745"/>
    <lineage>
        <taxon>Eukaryota</taxon>
        <taxon>Viridiplantae</taxon>
        <taxon>Chlorophyta</taxon>
        <taxon>core chlorophytes</taxon>
        <taxon>Chlorophyceae</taxon>
        <taxon>CS clade</taxon>
        <taxon>Chlamydomonadales</taxon>
        <taxon>Haematococcaceae</taxon>
        <taxon>Haematococcus</taxon>
    </lineage>
</organism>